<evidence type="ECO:0000313" key="1">
    <source>
        <dbReference type="EMBL" id="KAI8430671.1"/>
    </source>
</evidence>
<dbReference type="EMBL" id="CM046131">
    <property type="protein sequence ID" value="KAI8430671.1"/>
    <property type="molecule type" value="Genomic_DNA"/>
</dbReference>
<reference evidence="1 2" key="1">
    <citation type="journal article" date="2022" name="Genome Biol. Evol.">
        <title>The Spruce Budworm Genome: Reconstructing the Evolutionary History of Antifreeze Proteins.</title>
        <authorList>
            <person name="Beliveau C."/>
            <person name="Gagne P."/>
            <person name="Picq S."/>
            <person name="Vernygora O."/>
            <person name="Keeling C.I."/>
            <person name="Pinkney K."/>
            <person name="Doucet D."/>
            <person name="Wen F."/>
            <person name="Johnston J.S."/>
            <person name="Maaroufi H."/>
            <person name="Boyle B."/>
            <person name="Laroche J."/>
            <person name="Dewar K."/>
            <person name="Juretic N."/>
            <person name="Blackburn G."/>
            <person name="Nisole A."/>
            <person name="Brunet B."/>
            <person name="Brandao M."/>
            <person name="Lumley L."/>
            <person name="Duan J."/>
            <person name="Quan G."/>
            <person name="Lucarotti C.J."/>
            <person name="Roe A.D."/>
            <person name="Sperling F.A.H."/>
            <person name="Levesque R.C."/>
            <person name="Cusson M."/>
        </authorList>
    </citation>
    <scope>NUCLEOTIDE SEQUENCE [LARGE SCALE GENOMIC DNA]</scope>
    <source>
        <tissue evidence="1">Whole insects</tissue>
    </source>
</reference>
<evidence type="ECO:0000313" key="2">
    <source>
        <dbReference type="Proteomes" id="UP001064048"/>
    </source>
</evidence>
<gene>
    <name evidence="1" type="ORF">MSG28_000866</name>
</gene>
<sequence>MRIMRIGIMGTQTSHDSLSNINSNTSFLSGSSSLPMHAILQLFDMLINGQRNVVEPVPSTSRVDETLQSLTSLSRSLNVNNYSNSGPDLINLVMERLRNHNAIERSPSMDVRANESSDLNRINNNRSNGLNHLANGQKSQAAGLAETGRYGVAAGYSGQSVQNPDFGPRMHQPVPNYAVAGPSGYSGSAPAPAPPPPTVYPQWHPGIPPPPNRHYYGQSPIAPSKYLFSVPNMLRVCCTMAQKEPLLLVHLKECNPLHLQLHCGLDNRIHQIIVIWGGTLSSLTFLLISSLLEIK</sequence>
<dbReference type="Proteomes" id="UP001064048">
    <property type="component" value="Chromosome Z"/>
</dbReference>
<proteinExistence type="predicted"/>
<comment type="caution">
    <text evidence="1">The sequence shown here is derived from an EMBL/GenBank/DDBJ whole genome shotgun (WGS) entry which is preliminary data.</text>
</comment>
<keyword evidence="2" id="KW-1185">Reference proteome</keyword>
<organism evidence="1 2">
    <name type="scientific">Choristoneura fumiferana</name>
    <name type="common">Spruce budworm moth</name>
    <name type="synonym">Archips fumiferana</name>
    <dbReference type="NCBI Taxonomy" id="7141"/>
    <lineage>
        <taxon>Eukaryota</taxon>
        <taxon>Metazoa</taxon>
        <taxon>Ecdysozoa</taxon>
        <taxon>Arthropoda</taxon>
        <taxon>Hexapoda</taxon>
        <taxon>Insecta</taxon>
        <taxon>Pterygota</taxon>
        <taxon>Neoptera</taxon>
        <taxon>Endopterygota</taxon>
        <taxon>Lepidoptera</taxon>
        <taxon>Glossata</taxon>
        <taxon>Ditrysia</taxon>
        <taxon>Tortricoidea</taxon>
        <taxon>Tortricidae</taxon>
        <taxon>Tortricinae</taxon>
        <taxon>Choristoneura</taxon>
    </lineage>
</organism>
<accession>A0ACC0K2P6</accession>
<protein>
    <submittedName>
        <fullName evidence="1">Uncharacterized protein</fullName>
    </submittedName>
</protein>
<name>A0ACC0K2P6_CHOFU</name>